<dbReference type="KEGG" id="aft:BBF96_14595"/>
<feature type="domain" description="BFD-like [2Fe-2S]-binding" evidence="1">
    <location>
        <begin position="86"/>
        <end position="143"/>
    </location>
</feature>
<evidence type="ECO:0000313" key="4">
    <source>
        <dbReference type="Proteomes" id="UP000267250"/>
    </source>
</evidence>
<dbReference type="Proteomes" id="UP000267250">
    <property type="component" value="Chromosome"/>
</dbReference>
<protein>
    <submittedName>
        <fullName evidence="3">(2Fe-2S)-binding protein</fullName>
    </submittedName>
</protein>
<dbReference type="Pfam" id="PF04324">
    <property type="entry name" value="Fer2_BFD"/>
    <property type="match status" value="1"/>
</dbReference>
<dbReference type="InterPro" id="IPR041854">
    <property type="entry name" value="BFD-like_2Fe2S-bd_dom_sf"/>
</dbReference>
<name>A0A3S9T1L6_9FIRM</name>
<feature type="domain" description="CopZ zinc binding" evidence="2">
    <location>
        <begin position="13"/>
        <end position="73"/>
    </location>
</feature>
<sequence length="149" mass="16859">MSSCCSSQENVSKVCPVCGREGQIVKSITVKNLVIEEEVKRVEERDYYICFNPECEVVYFDNEGEIFNQQQIKVPIWYKKGADPKYICYCARVTEDEIIDAVTNGAKDIKSVMEMTGAMKEGKCLINNPTGKCCHQEVKKVIDKALESI</sequence>
<dbReference type="OrthoDB" id="95698at2"/>
<proteinExistence type="predicted"/>
<dbReference type="InterPro" id="IPR040890">
    <property type="entry name" value="Znf_CopZ"/>
</dbReference>
<dbReference type="AlphaFoldDB" id="A0A3S9T1L6"/>
<evidence type="ECO:0000259" key="1">
    <source>
        <dbReference type="Pfam" id="PF04324"/>
    </source>
</evidence>
<dbReference type="RefSeq" id="WP_127017865.1">
    <property type="nucleotide sequence ID" value="NZ_CP016379.1"/>
</dbReference>
<dbReference type="CDD" id="cd10141">
    <property type="entry name" value="CopZ-like_Fer2_BFD-like"/>
    <property type="match status" value="1"/>
</dbReference>
<keyword evidence="4" id="KW-1185">Reference proteome</keyword>
<evidence type="ECO:0000313" key="3">
    <source>
        <dbReference type="EMBL" id="AZR74506.1"/>
    </source>
</evidence>
<accession>A0A3S9T1L6</accession>
<dbReference type="Pfam" id="PF18423">
    <property type="entry name" value="zf_CopZ"/>
    <property type="match status" value="1"/>
</dbReference>
<evidence type="ECO:0000259" key="2">
    <source>
        <dbReference type="Pfam" id="PF18423"/>
    </source>
</evidence>
<gene>
    <name evidence="3" type="ORF">BBF96_14595</name>
</gene>
<dbReference type="Gene3D" id="1.10.10.1100">
    <property type="entry name" value="BFD-like [2Fe-2S]-binding domain"/>
    <property type="match status" value="1"/>
</dbReference>
<dbReference type="NCBIfam" id="NF047645">
    <property type="entry name" value="CopZ_Nterm_CC"/>
    <property type="match status" value="1"/>
</dbReference>
<organism evidence="3 4">
    <name type="scientific">Anoxybacter fermentans</name>
    <dbReference type="NCBI Taxonomy" id="1323375"/>
    <lineage>
        <taxon>Bacteria</taxon>
        <taxon>Bacillati</taxon>
        <taxon>Bacillota</taxon>
        <taxon>Clostridia</taxon>
        <taxon>Halanaerobiales</taxon>
        <taxon>Anoxybacter</taxon>
    </lineage>
</organism>
<dbReference type="Gene3D" id="2.20.25.270">
    <property type="match status" value="1"/>
</dbReference>
<reference evidence="3 4" key="1">
    <citation type="submission" date="2016-07" db="EMBL/GenBank/DDBJ databases">
        <title>Genome and transcriptome analysis of iron-reducing fermentative bacteria Anoxybacter fermentans.</title>
        <authorList>
            <person name="Zeng X."/>
            <person name="Shao Z."/>
        </authorList>
    </citation>
    <scope>NUCLEOTIDE SEQUENCE [LARGE SCALE GENOMIC DNA]</scope>
    <source>
        <strain evidence="3 4">DY22613</strain>
    </source>
</reference>
<dbReference type="EMBL" id="CP016379">
    <property type="protein sequence ID" value="AZR74506.1"/>
    <property type="molecule type" value="Genomic_DNA"/>
</dbReference>
<dbReference type="InterPro" id="IPR007419">
    <property type="entry name" value="BFD-like_2Fe2S-bd_dom"/>
</dbReference>